<sequence>MPEIRTPFFLTVRGGEQLHLRGKPSEPQSLAFVSALTTLVFTRRLGKTTSTPVTVSLVALCDTTGTGTGHDNSFTIASHQFVASVSAREGDDGAEEAAVVLLRSPIVLTSSGPVHALEVRCAETKCQDLTRGKLADAAVYAVTMHGMQQTTLTKAQVKLLSAAGKGMRLK</sequence>
<dbReference type="RefSeq" id="XP_029230198.1">
    <property type="nucleotide sequence ID" value="XM_029369771.1"/>
</dbReference>
<reference evidence="1 2" key="1">
    <citation type="journal article" date="2018" name="BMC Genomics">
        <title>Genomic comparison of Trypanosoma conorhini and Trypanosoma rangeli to Trypanosoma cruzi strains of high and low virulence.</title>
        <authorList>
            <person name="Bradwell K.R."/>
            <person name="Koparde V.N."/>
            <person name="Matveyev A.V."/>
            <person name="Serrano M.G."/>
            <person name="Alves J.M."/>
            <person name="Parikh H."/>
            <person name="Huang B."/>
            <person name="Lee V."/>
            <person name="Espinosa-Alvarez O."/>
            <person name="Ortiz P.A."/>
            <person name="Costa-Martins A.G."/>
            <person name="Teixeira M.M."/>
            <person name="Buck G.A."/>
        </authorList>
    </citation>
    <scope>NUCLEOTIDE SEQUENCE [LARGE SCALE GENOMIC DNA]</scope>
    <source>
        <strain evidence="1 2">025E</strain>
    </source>
</reference>
<dbReference type="AlphaFoldDB" id="A0A3R7S8C8"/>
<organism evidence="1 2">
    <name type="scientific">Trypanosoma conorhini</name>
    <dbReference type="NCBI Taxonomy" id="83891"/>
    <lineage>
        <taxon>Eukaryota</taxon>
        <taxon>Discoba</taxon>
        <taxon>Euglenozoa</taxon>
        <taxon>Kinetoplastea</taxon>
        <taxon>Metakinetoplastina</taxon>
        <taxon>Trypanosomatida</taxon>
        <taxon>Trypanosomatidae</taxon>
        <taxon>Trypanosoma</taxon>
    </lineage>
</organism>
<proteinExistence type="predicted"/>
<protein>
    <submittedName>
        <fullName evidence="1">Uncharacterized protein</fullName>
    </submittedName>
</protein>
<comment type="caution">
    <text evidence="1">The sequence shown here is derived from an EMBL/GenBank/DDBJ whole genome shotgun (WGS) entry which is preliminary data.</text>
</comment>
<gene>
    <name evidence="1" type="ORF">Tco025E_02848</name>
</gene>
<name>A0A3R7S8C8_9TRYP</name>
<dbReference type="Proteomes" id="UP000284403">
    <property type="component" value="Unassembled WGS sequence"/>
</dbReference>
<keyword evidence="2" id="KW-1185">Reference proteome</keyword>
<evidence type="ECO:0000313" key="2">
    <source>
        <dbReference type="Proteomes" id="UP000284403"/>
    </source>
</evidence>
<evidence type="ECO:0000313" key="1">
    <source>
        <dbReference type="EMBL" id="RNF23626.1"/>
    </source>
</evidence>
<dbReference type="GeneID" id="40316459"/>
<dbReference type="EMBL" id="MKKU01000115">
    <property type="protein sequence ID" value="RNF23626.1"/>
    <property type="molecule type" value="Genomic_DNA"/>
</dbReference>
<accession>A0A3R7S8C8</accession>
<dbReference type="OrthoDB" id="250371at2759"/>